<keyword evidence="7" id="KW-1185">Reference proteome</keyword>
<evidence type="ECO:0000313" key="6">
    <source>
        <dbReference type="EMBL" id="SDK82281.1"/>
    </source>
</evidence>
<dbReference type="PIRSF" id="PIRSF000451">
    <property type="entry name" value="PKS_III"/>
    <property type="match status" value="1"/>
</dbReference>
<dbReference type="InterPro" id="IPR016039">
    <property type="entry name" value="Thiolase-like"/>
</dbReference>
<dbReference type="Pfam" id="PF02797">
    <property type="entry name" value="Chal_sti_synt_C"/>
    <property type="match status" value="1"/>
</dbReference>
<dbReference type="InterPro" id="IPR011141">
    <property type="entry name" value="Polyketide_synthase_type-III"/>
</dbReference>
<evidence type="ECO:0000256" key="1">
    <source>
        <dbReference type="ARBA" id="ARBA00005531"/>
    </source>
</evidence>
<dbReference type="SUPFAM" id="SSF53901">
    <property type="entry name" value="Thiolase-like"/>
    <property type="match status" value="1"/>
</dbReference>
<dbReference type="Proteomes" id="UP000198662">
    <property type="component" value="Unassembled WGS sequence"/>
</dbReference>
<dbReference type="Gene3D" id="3.40.47.10">
    <property type="match status" value="2"/>
</dbReference>
<accession>A0A1G9F1U6</accession>
<dbReference type="STRING" id="380244.SAMN05216298_1518"/>
<reference evidence="7" key="1">
    <citation type="submission" date="2016-10" db="EMBL/GenBank/DDBJ databases">
        <authorList>
            <person name="Varghese N."/>
            <person name="Submissions S."/>
        </authorList>
    </citation>
    <scope>NUCLEOTIDE SEQUENCE [LARGE SCALE GENOMIC DNA]</scope>
    <source>
        <strain evidence="7">CGMCC 4.3147</strain>
    </source>
</reference>
<protein>
    <submittedName>
        <fullName evidence="6">Predicted naringenin-chalcone synthase</fullName>
    </submittedName>
</protein>
<feature type="domain" description="Chalcone/stilbene synthase C-terminal" evidence="5">
    <location>
        <begin position="224"/>
        <end position="347"/>
    </location>
</feature>
<dbReference type="PANTHER" id="PTHR11877">
    <property type="entry name" value="HYDROXYMETHYLGLUTARYL-COA SYNTHASE"/>
    <property type="match status" value="1"/>
</dbReference>
<dbReference type="AlphaFoldDB" id="A0A1G9F1U6"/>
<name>A0A1G9F1U6_9ACTN</name>
<evidence type="ECO:0000256" key="2">
    <source>
        <dbReference type="ARBA" id="ARBA00022679"/>
    </source>
</evidence>
<dbReference type="PANTHER" id="PTHR11877:SF46">
    <property type="entry name" value="TYPE III POLYKETIDE SYNTHASE A"/>
    <property type="match status" value="1"/>
</dbReference>
<dbReference type="InterPro" id="IPR012328">
    <property type="entry name" value="Chalcone/stilbene_synt_C"/>
</dbReference>
<dbReference type="InterPro" id="IPR001099">
    <property type="entry name" value="Chalcone/stilbene_synt_N"/>
</dbReference>
<proteinExistence type="inferred from homology"/>
<comment type="similarity">
    <text evidence="1">Belongs to the thiolase-like superfamily. Chalcone/stilbene synthases family.</text>
</comment>
<organism evidence="6 7">
    <name type="scientific">Glycomyces sambucus</name>
    <dbReference type="NCBI Taxonomy" id="380244"/>
    <lineage>
        <taxon>Bacteria</taxon>
        <taxon>Bacillati</taxon>
        <taxon>Actinomycetota</taxon>
        <taxon>Actinomycetes</taxon>
        <taxon>Glycomycetales</taxon>
        <taxon>Glycomycetaceae</taxon>
        <taxon>Glycomyces</taxon>
    </lineage>
</organism>
<evidence type="ECO:0000259" key="5">
    <source>
        <dbReference type="Pfam" id="PF02797"/>
    </source>
</evidence>
<keyword evidence="2" id="KW-0808">Transferase</keyword>
<evidence type="ECO:0000313" key="7">
    <source>
        <dbReference type="Proteomes" id="UP000198662"/>
    </source>
</evidence>
<gene>
    <name evidence="6" type="ORF">SAMN05216298_1518</name>
</gene>
<dbReference type="OrthoDB" id="9786288at2"/>
<dbReference type="GO" id="GO:0030639">
    <property type="term" value="P:polyketide biosynthetic process"/>
    <property type="evidence" value="ECO:0007669"/>
    <property type="project" value="TreeGrafter"/>
</dbReference>
<feature type="active site" description="Acyl-thioester intermediate" evidence="3">
    <location>
        <position position="138"/>
    </location>
</feature>
<dbReference type="Pfam" id="PF00195">
    <property type="entry name" value="Chal_sti_synt_N"/>
    <property type="match status" value="1"/>
</dbReference>
<dbReference type="CDD" id="cd00831">
    <property type="entry name" value="CHS_like"/>
    <property type="match status" value="1"/>
</dbReference>
<evidence type="ECO:0000259" key="4">
    <source>
        <dbReference type="Pfam" id="PF00195"/>
    </source>
</evidence>
<dbReference type="GO" id="GO:0016747">
    <property type="term" value="F:acyltransferase activity, transferring groups other than amino-acyl groups"/>
    <property type="evidence" value="ECO:0007669"/>
    <property type="project" value="InterPro"/>
</dbReference>
<feature type="domain" description="Chalcone/stilbene synthase N-terminal" evidence="4">
    <location>
        <begin position="62"/>
        <end position="196"/>
    </location>
</feature>
<evidence type="ECO:0000256" key="3">
    <source>
        <dbReference type="PIRSR" id="PIRSR000451-1"/>
    </source>
</evidence>
<sequence>MSARIAGIGTALPPQFEQQWLWDNVFRGHFGGSRVAGRMFDTAGVARRHSSTPPYELADAAGWSTEERMRRYAERAPALGLRAVRGALAAAGTDPDEIGLLAVATCTGYGTPGTDIELAGSLPLRADARRLLVGHMGCHAAIPALGAVTDYVAAHDRPAVLLCVELTSLHVQPGTRDIDQAVVHALFSDAAAALVLRPGDGPGPESSRLRVVDVAARTDTARRGHMTWRVTDLGFRMGLSPEVPEALSEHVGPLVKDLLARHGLDRSQVAGWAVHPGGPRVLDAVAAGLDLGPDVLDPSRRVLAEHGNCSSATVLLVLDEILRAGPPAGPVVMLAFGPGLTLYAALLDT</sequence>
<dbReference type="EMBL" id="FNGF01000002">
    <property type="protein sequence ID" value="SDK82281.1"/>
    <property type="molecule type" value="Genomic_DNA"/>
</dbReference>